<dbReference type="NCBIfam" id="TIGR04057">
    <property type="entry name" value="SusC_RagA_signa"/>
    <property type="match status" value="1"/>
</dbReference>
<dbReference type="InterPro" id="IPR037066">
    <property type="entry name" value="Plug_dom_sf"/>
</dbReference>
<dbReference type="AlphaFoldDB" id="A0A495S6G7"/>
<dbReference type="NCBIfam" id="TIGR04056">
    <property type="entry name" value="OMP_RagA_SusC"/>
    <property type="match status" value="1"/>
</dbReference>
<keyword evidence="1" id="KW-0812">Transmembrane</keyword>
<dbReference type="Pfam" id="PF07715">
    <property type="entry name" value="Plug"/>
    <property type="match status" value="1"/>
</dbReference>
<dbReference type="Pfam" id="PF00593">
    <property type="entry name" value="TonB_dep_Rec_b-barrel"/>
    <property type="match status" value="1"/>
</dbReference>
<dbReference type="PROSITE" id="PS52016">
    <property type="entry name" value="TONB_DEPENDENT_REC_3"/>
    <property type="match status" value="1"/>
</dbReference>
<dbReference type="SUPFAM" id="SSF49464">
    <property type="entry name" value="Carboxypeptidase regulatory domain-like"/>
    <property type="match status" value="1"/>
</dbReference>
<dbReference type="Pfam" id="PF13715">
    <property type="entry name" value="CarbopepD_reg_2"/>
    <property type="match status" value="1"/>
</dbReference>
<comment type="caution">
    <text evidence="5">The sequence shown here is derived from an EMBL/GenBank/DDBJ whole genome shotgun (WGS) entry which is preliminary data.</text>
</comment>
<dbReference type="Gene3D" id="2.170.130.10">
    <property type="entry name" value="TonB-dependent receptor, plug domain"/>
    <property type="match status" value="1"/>
</dbReference>
<protein>
    <submittedName>
        <fullName evidence="5">TonB-linked SusC/RagA family outer membrane protein</fullName>
    </submittedName>
</protein>
<keyword evidence="6" id="KW-1185">Reference proteome</keyword>
<evidence type="ECO:0000256" key="1">
    <source>
        <dbReference type="PROSITE-ProRule" id="PRU01360"/>
    </source>
</evidence>
<evidence type="ECO:0000259" key="3">
    <source>
        <dbReference type="Pfam" id="PF00593"/>
    </source>
</evidence>
<keyword evidence="1" id="KW-0998">Cell outer membrane</keyword>
<accession>A0A495S6G7</accession>
<dbReference type="InterPro" id="IPR023996">
    <property type="entry name" value="TonB-dep_OMP_SusC/RagA"/>
</dbReference>
<reference evidence="5 6" key="1">
    <citation type="submission" date="2018-10" db="EMBL/GenBank/DDBJ databases">
        <title>Genomic Encyclopedia of Archaeal and Bacterial Type Strains, Phase II (KMG-II): from individual species to whole genera.</title>
        <authorList>
            <person name="Goeker M."/>
        </authorList>
    </citation>
    <scope>NUCLEOTIDE SEQUENCE [LARGE SCALE GENOMIC DNA]</scope>
    <source>
        <strain evidence="5 6">DSM 15094</strain>
    </source>
</reference>
<keyword evidence="1" id="KW-1134">Transmembrane beta strand</keyword>
<dbReference type="GO" id="GO:0009279">
    <property type="term" value="C:cell outer membrane"/>
    <property type="evidence" value="ECO:0007669"/>
    <property type="project" value="UniProtKB-SubCell"/>
</dbReference>
<organism evidence="5 6">
    <name type="scientific">Flavobacterium limicola</name>
    <dbReference type="NCBI Taxonomy" id="180441"/>
    <lineage>
        <taxon>Bacteria</taxon>
        <taxon>Pseudomonadati</taxon>
        <taxon>Bacteroidota</taxon>
        <taxon>Flavobacteriia</taxon>
        <taxon>Flavobacteriales</taxon>
        <taxon>Flavobacteriaceae</taxon>
        <taxon>Flavobacterium</taxon>
    </lineage>
</organism>
<keyword evidence="2" id="KW-0798">TonB box</keyword>
<comment type="subcellular location">
    <subcellularLocation>
        <location evidence="1">Cell outer membrane</location>
        <topology evidence="1">Multi-pass membrane protein</topology>
    </subcellularLocation>
</comment>
<keyword evidence="1" id="KW-0813">Transport</keyword>
<evidence type="ECO:0000313" key="5">
    <source>
        <dbReference type="EMBL" id="RKS95443.1"/>
    </source>
</evidence>
<proteinExistence type="inferred from homology"/>
<sequence>MQFAFAQERTITGTVSDATGPVPGVNVTVKGTKVGVQTNFDGTYSIKAKTGDVLVYSFVGMTDTSRSVGTTNVVNVSMQDSAKVLAEVVVQGYRTGTKKSAIAAVATVAAATIENRPNANVVNTLQGQLAGVNITSSTGQPGAKSTVIIRGYGTINGNTDPLYVIDGFPTNADNFRSINPNDIESLTVLKDAAATSQYGNRGSNGVILITTKRPALGEAKSSFRYSSNFGVISLQNPKYDYANANETLRIERNFGNGRGAGLTDAQINANTTDTDWVNVFFKQATSVTHNLSFETSSENMSSFTSFGYTNQDGVLETTGLQRFNLRNNTGGKSANGKFTYQVATGFGYSKNNEATNLGDGAINRNYVLGAFLGLPYYSPDEYQGSAWTYDLYNNTPGLEATPFMLIDKLKTYDQETSETRVDVATDFAYKVSKDFTLRTRVNGLFLENRFFQAEFPNSFNALLFSSTPGVSSLEGGNFNGIEDINNRREFNFNNLYQVAFNKEIGKHTINASVNYEYNFATTNTDNQRQRGLDPIFFVPDTGAGYVNDNAANDFYGPTGNASRLRNDLLSYFALADYDFNNKYGLSGTFRRDGSSRFDKDYRWGNFWSIGGRWNIDEEAFMDNATFINQLKLRASIGTTGNQRIVNGTVFAGVIPPAFTNSYSLTNNTYNGGQGYGFNFGFPEAQWEVTEQYNIGLDFDMFKRLRGTIDFYNKKTIDLFIDIPTSAAFGATTLRGNSDADVTNRGLELNLAYDLIQKEDVLLTLRFNGSYNKNTVGGIKSNNGQIITTDTAGYTFITQNGGSIFEPYVYKYLGVNPDNGNLLFEDASGNPTETPTSFDRKATGKNFVPVYQGGFGFDFQYKGFFAASTFTYVLDAYRFDTDEENLFDIGNIGQFRNSRQMLNAWTSTNTNTDVPSLDATNLPSTGDSDRFLRDASYLRLRNAQVGYRVPAKLLRGTFINSLAFTLQGENLFTVTKWKGFDAESNRTSDFYQYPTPKIYTFGVDIKF</sequence>
<dbReference type="InterPro" id="IPR000531">
    <property type="entry name" value="Beta-barrel_TonB"/>
</dbReference>
<feature type="domain" description="TonB-dependent receptor-like beta-barrel" evidence="3">
    <location>
        <begin position="365"/>
        <end position="970"/>
    </location>
</feature>
<comment type="similarity">
    <text evidence="1 2">Belongs to the TonB-dependent receptor family.</text>
</comment>
<evidence type="ECO:0000259" key="4">
    <source>
        <dbReference type="Pfam" id="PF07715"/>
    </source>
</evidence>
<keyword evidence="1 2" id="KW-0472">Membrane</keyword>
<dbReference type="InterPro" id="IPR039426">
    <property type="entry name" value="TonB-dep_rcpt-like"/>
</dbReference>
<name>A0A495S6G7_9FLAO</name>
<evidence type="ECO:0000256" key="2">
    <source>
        <dbReference type="RuleBase" id="RU003357"/>
    </source>
</evidence>
<dbReference type="InterPro" id="IPR012910">
    <property type="entry name" value="Plug_dom"/>
</dbReference>
<dbReference type="SUPFAM" id="SSF56935">
    <property type="entry name" value="Porins"/>
    <property type="match status" value="1"/>
</dbReference>
<feature type="domain" description="TonB-dependent receptor plug" evidence="4">
    <location>
        <begin position="98"/>
        <end position="206"/>
    </location>
</feature>
<dbReference type="Proteomes" id="UP000280091">
    <property type="component" value="Unassembled WGS sequence"/>
</dbReference>
<gene>
    <name evidence="5" type="ORF">BC952_1122</name>
</gene>
<dbReference type="EMBL" id="RBXA01000001">
    <property type="protein sequence ID" value="RKS95443.1"/>
    <property type="molecule type" value="Genomic_DNA"/>
</dbReference>
<dbReference type="InterPro" id="IPR008969">
    <property type="entry name" value="CarboxyPept-like_regulatory"/>
</dbReference>
<evidence type="ECO:0000313" key="6">
    <source>
        <dbReference type="Proteomes" id="UP000280091"/>
    </source>
</evidence>
<dbReference type="InterPro" id="IPR023997">
    <property type="entry name" value="TonB-dep_OMP_SusC/RagA_CS"/>
</dbReference>